<dbReference type="GO" id="GO:0043527">
    <property type="term" value="C:tRNA methyltransferase complex"/>
    <property type="evidence" value="ECO:0007669"/>
    <property type="project" value="TreeGrafter"/>
</dbReference>
<dbReference type="Pfam" id="PF02390">
    <property type="entry name" value="Methyltransf_4"/>
    <property type="match status" value="1"/>
</dbReference>
<keyword evidence="3 7" id="KW-0489">Methyltransferase</keyword>
<dbReference type="Gene3D" id="3.40.50.150">
    <property type="entry name" value="Vaccinia Virus protein VP39"/>
    <property type="match status" value="1"/>
</dbReference>
<proteinExistence type="inferred from homology"/>
<dbReference type="HAMAP" id="MF_01057">
    <property type="entry name" value="tRNA_methyltr_TrmB"/>
    <property type="match status" value="1"/>
</dbReference>
<feature type="binding site" evidence="7">
    <location>
        <position position="160"/>
    </location>
    <ligand>
        <name>substrate</name>
    </ligand>
</feature>
<keyword evidence="5 7" id="KW-0949">S-adenosyl-L-methionine</keyword>
<protein>
    <recommendedName>
        <fullName evidence="7">tRNA (guanine-N(7)-)-methyltransferase</fullName>
        <ecNumber evidence="7">2.1.1.33</ecNumber>
    </recommendedName>
    <alternativeName>
        <fullName evidence="7">tRNA (guanine(46)-N(7))-methyltransferase</fullName>
    </alternativeName>
    <alternativeName>
        <fullName evidence="7">tRNA(m7G46)-methyltransferase</fullName>
    </alternativeName>
</protein>
<feature type="binding site" evidence="7">
    <location>
        <position position="101"/>
    </location>
    <ligand>
        <name>S-adenosyl-L-methionine</name>
        <dbReference type="ChEBI" id="CHEBI:59789"/>
    </ligand>
</feature>
<organism evidence="8">
    <name type="scientific">uncultured Anaerotruncus sp</name>
    <dbReference type="NCBI Taxonomy" id="905011"/>
    <lineage>
        <taxon>Bacteria</taxon>
        <taxon>Bacillati</taxon>
        <taxon>Bacillota</taxon>
        <taxon>Clostridia</taxon>
        <taxon>Eubacteriales</taxon>
        <taxon>Oscillospiraceae</taxon>
        <taxon>Anaerotruncus</taxon>
        <taxon>environmental samples</taxon>
    </lineage>
</organism>
<dbReference type="EC" id="2.1.1.33" evidence="7"/>
<dbReference type="PANTHER" id="PTHR23417:SF14">
    <property type="entry name" value="PENTACOTRIPEPTIDE-REPEAT REGION OF PRORP DOMAIN-CONTAINING PROTEIN"/>
    <property type="match status" value="1"/>
</dbReference>
<dbReference type="EMBL" id="FMHG01000001">
    <property type="protein sequence ID" value="SCJ74975.1"/>
    <property type="molecule type" value="Genomic_DNA"/>
</dbReference>
<evidence type="ECO:0000256" key="4">
    <source>
        <dbReference type="ARBA" id="ARBA00022679"/>
    </source>
</evidence>
<sequence>MRMRRKEWAHRELAVCPYYIKEPTQYRGRWAEQFVRRQPLHLELGCGKGGFISQLASANAQTNYLAIDIKTEVMGEARRKCQAAYEAVGRPIDNLKIMPQEIQVIEKLLAPEDTVERIYINFPNPWPRGKHKKRRLTHTRQLVKYRQFLAPGAEIRFKTDDDELFEESQLYFKTAGFEITYLTRDLHHSDYTENIVTEHEQMFAQQGIPIKFCIAKTPLW</sequence>
<dbReference type="UniPathway" id="UPA00989"/>
<evidence type="ECO:0000256" key="5">
    <source>
        <dbReference type="ARBA" id="ARBA00022691"/>
    </source>
</evidence>
<reference evidence="8" key="1">
    <citation type="submission" date="2015-09" db="EMBL/GenBank/DDBJ databases">
        <authorList>
            <consortium name="Pathogen Informatics"/>
        </authorList>
    </citation>
    <scope>NUCLEOTIDE SEQUENCE</scope>
    <source>
        <strain evidence="8">2789STDY5834896</strain>
    </source>
</reference>
<gene>
    <name evidence="7 8" type="primary">trmB</name>
    <name evidence="8" type="ORF">SAMEA3545359_01782</name>
</gene>
<keyword evidence="6 7" id="KW-0819">tRNA processing</keyword>
<evidence type="ECO:0000256" key="7">
    <source>
        <dbReference type="HAMAP-Rule" id="MF_01057"/>
    </source>
</evidence>
<feature type="binding site" evidence="7">
    <location>
        <position position="43"/>
    </location>
    <ligand>
        <name>S-adenosyl-L-methionine</name>
        <dbReference type="ChEBI" id="CHEBI:59789"/>
    </ligand>
</feature>
<comment type="catalytic activity">
    <reaction evidence="1 7">
        <text>guanosine(46) in tRNA + S-adenosyl-L-methionine = N(7)-methylguanosine(46) in tRNA + S-adenosyl-L-homocysteine</text>
        <dbReference type="Rhea" id="RHEA:42708"/>
        <dbReference type="Rhea" id="RHEA-COMP:10188"/>
        <dbReference type="Rhea" id="RHEA-COMP:10189"/>
        <dbReference type="ChEBI" id="CHEBI:57856"/>
        <dbReference type="ChEBI" id="CHEBI:59789"/>
        <dbReference type="ChEBI" id="CHEBI:74269"/>
        <dbReference type="ChEBI" id="CHEBI:74480"/>
        <dbReference type="EC" id="2.1.1.33"/>
    </reaction>
</comment>
<comment type="pathway">
    <text evidence="7">tRNA modification; N(7)-methylguanine-tRNA biosynthesis.</text>
</comment>
<comment type="caution">
    <text evidence="7">Lacks conserved residue(s) required for the propagation of feature annotation.</text>
</comment>
<feature type="binding site" evidence="7">
    <location>
        <position position="68"/>
    </location>
    <ligand>
        <name>S-adenosyl-L-methionine</name>
        <dbReference type="ChEBI" id="CHEBI:59789"/>
    </ligand>
</feature>
<evidence type="ECO:0000256" key="2">
    <source>
        <dbReference type="ARBA" id="ARBA00003015"/>
    </source>
</evidence>
<evidence type="ECO:0000256" key="1">
    <source>
        <dbReference type="ARBA" id="ARBA00000142"/>
    </source>
</evidence>
<dbReference type="SUPFAM" id="SSF53335">
    <property type="entry name" value="S-adenosyl-L-methionine-dependent methyltransferases"/>
    <property type="match status" value="1"/>
</dbReference>
<evidence type="ECO:0000256" key="6">
    <source>
        <dbReference type="ARBA" id="ARBA00022694"/>
    </source>
</evidence>
<comment type="similarity">
    <text evidence="7">Belongs to the class I-like SAM-binding methyltransferase superfamily. TrmB family.</text>
</comment>
<dbReference type="InterPro" id="IPR003358">
    <property type="entry name" value="tRNA_(Gua-N-7)_MeTrfase_Trmb"/>
</dbReference>
<feature type="binding site" evidence="7">
    <location>
        <position position="124"/>
    </location>
    <ligand>
        <name>S-adenosyl-L-methionine</name>
        <dbReference type="ChEBI" id="CHEBI:59789"/>
    </ligand>
</feature>
<dbReference type="AlphaFoldDB" id="A0A1C6J003"/>
<evidence type="ECO:0000313" key="8">
    <source>
        <dbReference type="EMBL" id="SCJ74975.1"/>
    </source>
</evidence>
<dbReference type="PANTHER" id="PTHR23417">
    <property type="entry name" value="3-DEOXY-D-MANNO-OCTULOSONIC-ACID TRANSFERASE/TRNA GUANINE-N 7 - -METHYLTRANSFERASE"/>
    <property type="match status" value="1"/>
</dbReference>
<keyword evidence="4 7" id="KW-0808">Transferase</keyword>
<dbReference type="PROSITE" id="PS51625">
    <property type="entry name" value="SAM_MT_TRMB"/>
    <property type="match status" value="1"/>
</dbReference>
<comment type="function">
    <text evidence="2 7">Catalyzes the formation of N(7)-methylguanine at position 46 (m7G46) in tRNA.</text>
</comment>
<accession>A0A1C6J003</accession>
<dbReference type="NCBIfam" id="NF001080">
    <property type="entry name" value="PRK00121.2-2"/>
    <property type="match status" value="1"/>
</dbReference>
<dbReference type="InterPro" id="IPR055361">
    <property type="entry name" value="tRNA_methyltr_TrmB_bact"/>
</dbReference>
<dbReference type="GO" id="GO:0008176">
    <property type="term" value="F:tRNA (guanine(46)-N7)-methyltransferase activity"/>
    <property type="evidence" value="ECO:0007669"/>
    <property type="project" value="UniProtKB-UniRule"/>
</dbReference>
<dbReference type="InterPro" id="IPR029063">
    <property type="entry name" value="SAM-dependent_MTases_sf"/>
</dbReference>
<evidence type="ECO:0000256" key="3">
    <source>
        <dbReference type="ARBA" id="ARBA00022603"/>
    </source>
</evidence>
<dbReference type="NCBIfam" id="TIGR00091">
    <property type="entry name" value="tRNA (guanosine(46)-N7)-methyltransferase TrmB"/>
    <property type="match status" value="1"/>
</dbReference>
<name>A0A1C6J003_9FIRM</name>